<protein>
    <submittedName>
        <fullName evidence="2">Uncharacterized protein</fullName>
    </submittedName>
</protein>
<accession>A0A3T1CX53</accession>
<keyword evidence="1" id="KW-0472">Membrane</keyword>
<sequence>MTSVAGWTFRVVVAFFILDLYSCWVVPLAALTCLAIGHGLSIAVKELGHYRVDGTLIALTLSAVLDQTRYLGVFSVTPSFTTAAVAGTIIYALYESCPSQYQVVSGSNNVMVSGNNNYHSYGC</sequence>
<keyword evidence="1" id="KW-0812">Transmembrane</keyword>
<evidence type="ECO:0000313" key="3">
    <source>
        <dbReference type="Proteomes" id="UP001161669"/>
    </source>
</evidence>
<name>A0A3T1CX53_9VIRU</name>
<evidence type="ECO:0000256" key="1">
    <source>
        <dbReference type="SAM" id="Phobius"/>
    </source>
</evidence>
<feature type="transmembrane region" description="Helical" evidence="1">
    <location>
        <begin position="71"/>
        <end position="94"/>
    </location>
</feature>
<organism evidence="2 3">
    <name type="scientific">Acanthamoeba castellanii medusavirus J1</name>
    <dbReference type="NCBI Taxonomy" id="3114988"/>
    <lineage>
        <taxon>Viruses</taxon>
        <taxon>Varidnaviria</taxon>
        <taxon>Bamfordvirae</taxon>
        <taxon>Nucleocytoviricota</taxon>
        <taxon>Megaviricetes</taxon>
        <taxon>Mamonoviridae</taxon>
        <taxon>Medusavirus</taxon>
        <taxon>Medusavirus medusae</taxon>
    </lineage>
</organism>
<reference evidence="3" key="1">
    <citation type="journal article" date="2019" name="J. Virol.">
        <title>Medusavirus, a novel large DNA virus discovered from hot spring water.</title>
        <authorList>
            <person name="Yoshikawa G."/>
            <person name="Blanc-Mathieu R."/>
            <person name="Song C."/>
            <person name="Kayama Y."/>
            <person name="Mochizuki T."/>
            <person name="Murata K."/>
            <person name="Ogata H."/>
            <person name="Takemura M."/>
        </authorList>
    </citation>
    <scope>NUCLEOTIDE SEQUENCE [LARGE SCALE GENOMIC DNA]</scope>
</reference>
<proteinExistence type="predicted"/>
<dbReference type="Proteomes" id="UP001161669">
    <property type="component" value="Segment"/>
</dbReference>
<keyword evidence="1" id="KW-1133">Transmembrane helix</keyword>
<evidence type="ECO:0000313" key="2">
    <source>
        <dbReference type="EMBL" id="BBI30406.1"/>
    </source>
</evidence>
<dbReference type="KEGG" id="vg:80540758"/>
<dbReference type="EMBL" id="AP018495">
    <property type="protein sequence ID" value="BBI30406.1"/>
    <property type="molecule type" value="Genomic_DNA"/>
</dbReference>
<feature type="transmembrane region" description="Helical" evidence="1">
    <location>
        <begin position="12"/>
        <end position="36"/>
    </location>
</feature>
<keyword evidence="3" id="KW-1185">Reference proteome</keyword>